<name>A0A0V1PPW4_9ASCO</name>
<evidence type="ECO:0000313" key="3">
    <source>
        <dbReference type="EMBL" id="KRZ98291.1"/>
    </source>
</evidence>
<reference evidence="3 4" key="1">
    <citation type="submission" date="2015-11" db="EMBL/GenBank/DDBJ databases">
        <title>The genome of Debaryomyces fabryi.</title>
        <authorList>
            <person name="Tafer H."/>
            <person name="Lopandic K."/>
        </authorList>
    </citation>
    <scope>NUCLEOTIDE SEQUENCE [LARGE SCALE GENOMIC DNA]</scope>
    <source>
        <strain evidence="3 4">CBS 789</strain>
    </source>
</reference>
<dbReference type="Pfam" id="PF19259">
    <property type="entry name" value="Ty3_capsid"/>
    <property type="match status" value="1"/>
</dbReference>
<accession>A0A0V1PPW4</accession>
<dbReference type="AlphaFoldDB" id="A0A0V1PPW4"/>
<dbReference type="Gene3D" id="4.10.60.10">
    <property type="entry name" value="Zinc finger, CCHC-type"/>
    <property type="match status" value="1"/>
</dbReference>
<dbReference type="PANTHER" id="PTHR33223">
    <property type="entry name" value="CCHC-TYPE DOMAIN-CONTAINING PROTEIN"/>
    <property type="match status" value="1"/>
</dbReference>
<dbReference type="OrthoDB" id="5600552at2759"/>
<dbReference type="GeneID" id="26842959"/>
<dbReference type="EMBL" id="LMYN01000366">
    <property type="protein sequence ID" value="KRZ98291.1"/>
    <property type="molecule type" value="Genomic_DNA"/>
</dbReference>
<dbReference type="SUPFAM" id="SSF57756">
    <property type="entry name" value="Retrovirus zinc finger-like domains"/>
    <property type="match status" value="1"/>
</dbReference>
<evidence type="ECO:0000256" key="1">
    <source>
        <dbReference type="PROSITE-ProRule" id="PRU00047"/>
    </source>
</evidence>
<sequence length="256" mass="29899">MSNNRHSPDHVLELINFMKAEAEERELRIFLLNAKVKSYNGTKNPTKIQEFIEEIIRISVGYKLLDQQLITLAGRNMTGIAERWFLEYREQKIDQTDTFDDFADRVRKQFAQGYDVQSIYNKLITCVQLGSVEQYNSRFSTLLLELPRNFLGEEAKVTAYINNLRSQLKPHVKLQRPSTLSEAIEYALVFETQYTELSWWEKKTPFSKNAFHRYQPQNNSDNMEIDSVKAKKKSKVCYNCGKEGHFATNCSNKSKN</sequence>
<dbReference type="Pfam" id="PF00098">
    <property type="entry name" value="zf-CCHC"/>
    <property type="match status" value="1"/>
</dbReference>
<dbReference type="RefSeq" id="XP_015464394.1">
    <property type="nucleotide sequence ID" value="XM_015614779.1"/>
</dbReference>
<keyword evidence="4" id="KW-1185">Reference proteome</keyword>
<protein>
    <recommendedName>
        <fullName evidence="2">CCHC-type domain-containing protein</fullName>
    </recommendedName>
</protein>
<comment type="caution">
    <text evidence="3">The sequence shown here is derived from an EMBL/GenBank/DDBJ whole genome shotgun (WGS) entry which is preliminary data.</text>
</comment>
<dbReference type="InterPro" id="IPR036875">
    <property type="entry name" value="Znf_CCHC_sf"/>
</dbReference>
<dbReference type="SMART" id="SM00343">
    <property type="entry name" value="ZnF_C2HC"/>
    <property type="match status" value="1"/>
</dbReference>
<evidence type="ECO:0000259" key="2">
    <source>
        <dbReference type="PROSITE" id="PS50158"/>
    </source>
</evidence>
<keyword evidence="1" id="KW-0863">Zinc-finger</keyword>
<gene>
    <name evidence="3" type="ORF">AC631_05950</name>
</gene>
<dbReference type="GO" id="GO:0008270">
    <property type="term" value="F:zinc ion binding"/>
    <property type="evidence" value="ECO:0007669"/>
    <property type="project" value="UniProtKB-KW"/>
</dbReference>
<dbReference type="Proteomes" id="UP000054251">
    <property type="component" value="Unassembled WGS sequence"/>
</dbReference>
<dbReference type="InterPro" id="IPR001878">
    <property type="entry name" value="Znf_CCHC"/>
</dbReference>
<evidence type="ECO:0000313" key="4">
    <source>
        <dbReference type="Proteomes" id="UP000054251"/>
    </source>
</evidence>
<dbReference type="InterPro" id="IPR045358">
    <property type="entry name" value="Ty3_capsid"/>
</dbReference>
<organism evidence="3 4">
    <name type="scientific">Debaryomyces fabryi</name>
    <dbReference type="NCBI Taxonomy" id="58627"/>
    <lineage>
        <taxon>Eukaryota</taxon>
        <taxon>Fungi</taxon>
        <taxon>Dikarya</taxon>
        <taxon>Ascomycota</taxon>
        <taxon>Saccharomycotina</taxon>
        <taxon>Pichiomycetes</taxon>
        <taxon>Debaryomycetaceae</taxon>
        <taxon>Debaryomyces</taxon>
    </lineage>
</organism>
<dbReference type="PROSITE" id="PS50158">
    <property type="entry name" value="ZF_CCHC"/>
    <property type="match status" value="1"/>
</dbReference>
<keyword evidence="1" id="KW-0479">Metal-binding</keyword>
<feature type="domain" description="CCHC-type" evidence="2">
    <location>
        <begin position="237"/>
        <end position="252"/>
    </location>
</feature>
<dbReference type="GO" id="GO:0003676">
    <property type="term" value="F:nucleic acid binding"/>
    <property type="evidence" value="ECO:0007669"/>
    <property type="project" value="InterPro"/>
</dbReference>
<dbReference type="PANTHER" id="PTHR33223:SF6">
    <property type="entry name" value="CCHC-TYPE DOMAIN-CONTAINING PROTEIN"/>
    <property type="match status" value="1"/>
</dbReference>
<keyword evidence="1" id="KW-0862">Zinc</keyword>
<proteinExistence type="predicted"/>